<dbReference type="Proteomes" id="UP000005238">
    <property type="component" value="Unassembled WGS sequence"/>
</dbReference>
<dbReference type="HOGENOM" id="CLU_027764_2_0_1"/>
<reference evidence="3" key="1">
    <citation type="journal article" date="2006" name="Science">
        <title>Phytophthora genome sequences uncover evolutionary origins and mechanisms of pathogenesis.</title>
        <authorList>
            <person name="Tyler B.M."/>
            <person name="Tripathy S."/>
            <person name="Zhang X."/>
            <person name="Dehal P."/>
            <person name="Jiang R.H."/>
            <person name="Aerts A."/>
            <person name="Arredondo F.D."/>
            <person name="Baxter L."/>
            <person name="Bensasson D."/>
            <person name="Beynon J.L."/>
            <person name="Chapman J."/>
            <person name="Damasceno C.M."/>
            <person name="Dorrance A.E."/>
            <person name="Dou D."/>
            <person name="Dickerman A.W."/>
            <person name="Dubchak I.L."/>
            <person name="Garbelotto M."/>
            <person name="Gijzen M."/>
            <person name="Gordon S.G."/>
            <person name="Govers F."/>
            <person name="Grunwald N.J."/>
            <person name="Huang W."/>
            <person name="Ivors K.L."/>
            <person name="Jones R.W."/>
            <person name="Kamoun S."/>
            <person name="Krampis K."/>
            <person name="Lamour K.H."/>
            <person name="Lee M.K."/>
            <person name="McDonald W.H."/>
            <person name="Medina M."/>
            <person name="Meijer H.J."/>
            <person name="Nordberg E.K."/>
            <person name="Maclean D.J."/>
            <person name="Ospina-Giraldo M.D."/>
            <person name="Morris P.F."/>
            <person name="Phuntumart V."/>
            <person name="Putnam N.H."/>
            <person name="Rash S."/>
            <person name="Rose J.K."/>
            <person name="Sakihama Y."/>
            <person name="Salamov A.A."/>
            <person name="Savidor A."/>
            <person name="Scheuring C.F."/>
            <person name="Smith B.M."/>
            <person name="Sobral B.W."/>
            <person name="Terry A."/>
            <person name="Torto-Alalibo T.A."/>
            <person name="Win J."/>
            <person name="Xu Z."/>
            <person name="Zhang H."/>
            <person name="Grigoriev I.V."/>
            <person name="Rokhsar D.S."/>
            <person name="Boore J.L."/>
        </authorList>
    </citation>
    <scope>NUCLEOTIDE SEQUENCE [LARGE SCALE GENOMIC DNA]</scope>
    <source>
        <strain evidence="3">Pr102</strain>
    </source>
</reference>
<proteinExistence type="predicted"/>
<dbReference type="PANTHER" id="PTHR35796">
    <property type="entry name" value="HYPOTHETICAL CYTOSOLIC PROTEIN"/>
    <property type="match status" value="1"/>
</dbReference>
<keyword evidence="3" id="KW-1185">Reference proteome</keyword>
<dbReference type="eggNOG" id="ENOG502RCH7">
    <property type="taxonomic scope" value="Eukaryota"/>
</dbReference>
<dbReference type="PANTHER" id="PTHR35796:SF3">
    <property type="entry name" value="BHLH DOMAIN-CONTAINING PROTEIN"/>
    <property type="match status" value="1"/>
</dbReference>
<dbReference type="InParanoid" id="H3HDS2"/>
<dbReference type="VEuPathDB" id="FungiDB:KRP22_10019"/>
<dbReference type="AlphaFoldDB" id="H3HDS2"/>
<organism evidence="2 3">
    <name type="scientific">Phytophthora ramorum</name>
    <name type="common">Sudden oak death agent</name>
    <dbReference type="NCBI Taxonomy" id="164328"/>
    <lineage>
        <taxon>Eukaryota</taxon>
        <taxon>Sar</taxon>
        <taxon>Stramenopiles</taxon>
        <taxon>Oomycota</taxon>
        <taxon>Peronosporomycetes</taxon>
        <taxon>Peronosporales</taxon>
        <taxon>Peronosporaceae</taxon>
        <taxon>Phytophthora</taxon>
    </lineage>
</organism>
<evidence type="ECO:0008006" key="4">
    <source>
        <dbReference type="Google" id="ProtNLM"/>
    </source>
</evidence>
<name>H3HDS2_PHYRM</name>
<dbReference type="OMA" id="HGDIGDF"/>
<evidence type="ECO:0000313" key="2">
    <source>
        <dbReference type="EnsemblProtists" id="Phyra96416"/>
    </source>
</evidence>
<dbReference type="EMBL" id="DS566073">
    <property type="status" value="NOT_ANNOTATED_CDS"/>
    <property type="molecule type" value="Genomic_DNA"/>
</dbReference>
<evidence type="ECO:0000256" key="1">
    <source>
        <dbReference type="SAM" id="Coils"/>
    </source>
</evidence>
<dbReference type="VEuPathDB" id="FungiDB:KRP23_15168"/>
<accession>H3HDS2</accession>
<protein>
    <recommendedName>
        <fullName evidence="4">M96 mating-specific protein family</fullName>
    </recommendedName>
</protein>
<feature type="coiled-coil region" evidence="1">
    <location>
        <begin position="112"/>
        <end position="139"/>
    </location>
</feature>
<sequence length="441" mass="50179">MAFLEDEDDVRVLEAALGFVDECSAEIALPSATQSFPVALSGSELLPRSNVSGASTSSEAPSFMVDCQEMSMMVPVKMTKTLHINAESAGFQLRSPSAITQKTKKANPNRARDEAQFELVYMREKVSELEKKLRSLQLNGWTMRHTTVPPASQDTLSRMPRVWEEMAKRQKRRRDQAEYKNAHFKVLFERQQKMTLTLREALRKRLNQQDFHGDIGDFQDLFQRLEAAYEDLDSVFAANGLSNVQIPTTNIHVRKGDDDKHVEIFSSKLLPFSLQDTGEAAWDHFKGIEKHLGNGGLYGKSVKNLEQPFTIFEDFTKEVFSNNSRADVQAKQIVRRCVEPDRDLILFVSTLTPVEIKHKAIDGLVYSAREYALTKRMPGSTAGDELSLLQLCTCISFECEPGVTFDNQYIRSVAQFWIGNIVGNVRCYQERVSRNFKKKWR</sequence>
<keyword evidence="1" id="KW-0175">Coiled coil</keyword>
<evidence type="ECO:0000313" key="3">
    <source>
        <dbReference type="Proteomes" id="UP000005238"/>
    </source>
</evidence>
<reference evidence="2" key="2">
    <citation type="submission" date="2015-06" db="UniProtKB">
        <authorList>
            <consortium name="EnsemblProtists"/>
        </authorList>
    </citation>
    <scope>IDENTIFICATION</scope>
    <source>
        <strain evidence="2">Pr102</strain>
    </source>
</reference>
<dbReference type="EnsemblProtists" id="Phyra96416">
    <property type="protein sequence ID" value="Phyra96416"/>
    <property type="gene ID" value="Phyra96416"/>
</dbReference>